<keyword evidence="6" id="KW-0573">Peptidoglycan synthesis</keyword>
<feature type="domain" description="Mur ligase C-terminal" evidence="11">
    <location>
        <begin position="330"/>
        <end position="462"/>
    </location>
</feature>
<dbReference type="SUPFAM" id="SSF53623">
    <property type="entry name" value="MurD-like peptide ligases, catalytic domain"/>
    <property type="match status" value="1"/>
</dbReference>
<evidence type="ECO:0000256" key="8">
    <source>
        <dbReference type="ARBA" id="ARBA00023316"/>
    </source>
</evidence>
<keyword evidence="14" id="KW-1185">Reference proteome</keyword>
<keyword evidence="1 13" id="KW-0436">Ligase</keyword>
<dbReference type="OrthoDB" id="9804126at2"/>
<dbReference type="Pfam" id="PF01225">
    <property type="entry name" value="Mur_ligase"/>
    <property type="match status" value="1"/>
</dbReference>
<dbReference type="InterPro" id="IPR013221">
    <property type="entry name" value="Mur_ligase_cen"/>
</dbReference>
<proteinExistence type="predicted"/>
<keyword evidence="9" id="KW-0812">Transmembrane</keyword>
<dbReference type="GO" id="GO:0051301">
    <property type="term" value="P:cell division"/>
    <property type="evidence" value="ECO:0007669"/>
    <property type="project" value="UniProtKB-KW"/>
</dbReference>
<feature type="domain" description="Mur ligase N-terminal catalytic" evidence="10">
    <location>
        <begin position="20"/>
        <end position="114"/>
    </location>
</feature>
<dbReference type="Pfam" id="PF02875">
    <property type="entry name" value="Mur_ligase_C"/>
    <property type="match status" value="1"/>
</dbReference>
<protein>
    <submittedName>
        <fullName evidence="13">UDP-N-acetylmuramate--alanine ligase</fullName>
        <ecNumber evidence="13">6.3.2.8</ecNumber>
    </submittedName>
</protein>
<accession>A0A5E6M4Y4</accession>
<reference evidence="13 14" key="1">
    <citation type="submission" date="2019-09" db="EMBL/GenBank/DDBJ databases">
        <authorList>
            <person name="Cremers G."/>
        </authorList>
    </citation>
    <scope>NUCLEOTIDE SEQUENCE [LARGE SCALE GENOMIC DNA]</scope>
    <source>
        <strain evidence="13">4A</strain>
    </source>
</reference>
<sequence length="484" mass="53054">MLASTPCRLFGGETGNRSRYYFLGICGTAMGAVAAMLREGGWDVGGSDQNVYPPLSTFLASRGIALHEGYRPENLPEDPETTFVVGNAIKRGNPQLEAVLEQKRFYLSLPEVLKFVFLRKTRNFVVAGTHGKTTTASLLAWLFAASGADPSFLIGGLPGNFGAGAHNGKGDIWVLEGDEYDTAFFDKRSKFLHYLPEVVLINNIEFDHADIFPDLAAILLSFRRLVHLVPRNGRIIVNADDPNSLAVCEASLAPVISVGFGEKAEIPIRNVRYTQESSEFAMLGRRLRIPLVGELYVRDAAMAIAAAVHGGVSLDSIAEEGLPHFQGVRRRGEVRAELGGIAIVDDFGHHPTAIRETLRSLRLRFPKRRIWAIFEPRSNTTRRAIFQQALPEALQGADGVFIADVARKDQLPPADRLDPQRVTEDLRQKGKLAFFEPDASAIATHMATLARKGDVVVVFSNGGFDGIHEKLAAALQARRDIMTQ</sequence>
<name>A0A5E6M4Y4_9BACT</name>
<evidence type="ECO:0000256" key="1">
    <source>
        <dbReference type="ARBA" id="ARBA00022598"/>
    </source>
</evidence>
<feature type="transmembrane region" description="Helical" evidence="9">
    <location>
        <begin position="20"/>
        <end position="37"/>
    </location>
</feature>
<evidence type="ECO:0000259" key="11">
    <source>
        <dbReference type="Pfam" id="PF02875"/>
    </source>
</evidence>
<dbReference type="GO" id="GO:0008360">
    <property type="term" value="P:regulation of cell shape"/>
    <property type="evidence" value="ECO:0007669"/>
    <property type="project" value="UniProtKB-KW"/>
</dbReference>
<dbReference type="InterPro" id="IPR004101">
    <property type="entry name" value="Mur_ligase_C"/>
</dbReference>
<dbReference type="Proteomes" id="UP000334923">
    <property type="component" value="Unassembled WGS sequence"/>
</dbReference>
<dbReference type="EC" id="6.3.2.8" evidence="13"/>
<evidence type="ECO:0000256" key="9">
    <source>
        <dbReference type="SAM" id="Phobius"/>
    </source>
</evidence>
<dbReference type="GO" id="GO:0071555">
    <property type="term" value="P:cell wall organization"/>
    <property type="evidence" value="ECO:0007669"/>
    <property type="project" value="UniProtKB-KW"/>
</dbReference>
<evidence type="ECO:0000256" key="5">
    <source>
        <dbReference type="ARBA" id="ARBA00022960"/>
    </source>
</evidence>
<evidence type="ECO:0000256" key="7">
    <source>
        <dbReference type="ARBA" id="ARBA00023306"/>
    </source>
</evidence>
<dbReference type="PANTHER" id="PTHR43445">
    <property type="entry name" value="UDP-N-ACETYLMURAMATE--L-ALANINE LIGASE-RELATED"/>
    <property type="match status" value="1"/>
</dbReference>
<keyword evidence="4" id="KW-0067">ATP-binding</keyword>
<dbReference type="SUPFAM" id="SSF53244">
    <property type="entry name" value="MurD-like peptide ligases, peptide-binding domain"/>
    <property type="match status" value="1"/>
</dbReference>
<dbReference type="GO" id="GO:0008763">
    <property type="term" value="F:UDP-N-acetylmuramate-L-alanine ligase activity"/>
    <property type="evidence" value="ECO:0007669"/>
    <property type="project" value="UniProtKB-EC"/>
</dbReference>
<dbReference type="InterPro" id="IPR050061">
    <property type="entry name" value="MurCDEF_pg_biosynth"/>
</dbReference>
<keyword evidence="9" id="KW-1133">Transmembrane helix</keyword>
<dbReference type="GO" id="GO:0005524">
    <property type="term" value="F:ATP binding"/>
    <property type="evidence" value="ECO:0007669"/>
    <property type="project" value="UniProtKB-KW"/>
</dbReference>
<dbReference type="GO" id="GO:0009252">
    <property type="term" value="P:peptidoglycan biosynthetic process"/>
    <property type="evidence" value="ECO:0007669"/>
    <property type="project" value="UniProtKB-KW"/>
</dbReference>
<evidence type="ECO:0000259" key="10">
    <source>
        <dbReference type="Pfam" id="PF01225"/>
    </source>
</evidence>
<keyword evidence="9" id="KW-0472">Membrane</keyword>
<dbReference type="SUPFAM" id="SSF51984">
    <property type="entry name" value="MurCD N-terminal domain"/>
    <property type="match status" value="1"/>
</dbReference>
<evidence type="ECO:0000313" key="13">
    <source>
        <dbReference type="EMBL" id="VVM04395.1"/>
    </source>
</evidence>
<dbReference type="InterPro" id="IPR036615">
    <property type="entry name" value="Mur_ligase_C_dom_sf"/>
</dbReference>
<dbReference type="InterPro" id="IPR036565">
    <property type="entry name" value="Mur-like_cat_sf"/>
</dbReference>
<dbReference type="EMBL" id="CABFVA020000002">
    <property type="protein sequence ID" value="VVM04395.1"/>
    <property type="molecule type" value="Genomic_DNA"/>
</dbReference>
<evidence type="ECO:0000256" key="6">
    <source>
        <dbReference type="ARBA" id="ARBA00022984"/>
    </source>
</evidence>
<evidence type="ECO:0000313" key="14">
    <source>
        <dbReference type="Proteomes" id="UP000334923"/>
    </source>
</evidence>
<organism evidence="13 14">
    <name type="scientific">Methylacidimicrobium tartarophylax</name>
    <dbReference type="NCBI Taxonomy" id="1041768"/>
    <lineage>
        <taxon>Bacteria</taxon>
        <taxon>Pseudomonadati</taxon>
        <taxon>Verrucomicrobiota</taxon>
        <taxon>Methylacidimicrobium</taxon>
    </lineage>
</organism>
<dbReference type="Gene3D" id="3.90.190.20">
    <property type="entry name" value="Mur ligase, C-terminal domain"/>
    <property type="match status" value="1"/>
</dbReference>
<dbReference type="Gene3D" id="3.40.50.720">
    <property type="entry name" value="NAD(P)-binding Rossmann-like Domain"/>
    <property type="match status" value="1"/>
</dbReference>
<dbReference type="InterPro" id="IPR000713">
    <property type="entry name" value="Mur_ligase_N"/>
</dbReference>
<feature type="domain" description="Mur ligase central" evidence="12">
    <location>
        <begin position="126"/>
        <end position="307"/>
    </location>
</feature>
<dbReference type="Gene3D" id="3.40.1190.10">
    <property type="entry name" value="Mur-like, catalytic domain"/>
    <property type="match status" value="1"/>
</dbReference>
<evidence type="ECO:0000256" key="4">
    <source>
        <dbReference type="ARBA" id="ARBA00022840"/>
    </source>
</evidence>
<dbReference type="InterPro" id="IPR005757">
    <property type="entry name" value="Mpl"/>
</dbReference>
<dbReference type="RefSeq" id="WP_142658948.1">
    <property type="nucleotide sequence ID" value="NZ_CABFVA020000002.1"/>
</dbReference>
<dbReference type="Pfam" id="PF08245">
    <property type="entry name" value="Mur_ligase_M"/>
    <property type="match status" value="1"/>
</dbReference>
<dbReference type="NCBIfam" id="TIGR01081">
    <property type="entry name" value="mpl"/>
    <property type="match status" value="1"/>
</dbReference>
<evidence type="ECO:0000259" key="12">
    <source>
        <dbReference type="Pfam" id="PF08245"/>
    </source>
</evidence>
<evidence type="ECO:0000256" key="3">
    <source>
        <dbReference type="ARBA" id="ARBA00022741"/>
    </source>
</evidence>
<keyword evidence="5" id="KW-0133">Cell shape</keyword>
<evidence type="ECO:0000256" key="2">
    <source>
        <dbReference type="ARBA" id="ARBA00022618"/>
    </source>
</evidence>
<gene>
    <name evidence="13" type="primary">murC</name>
    <name evidence="13" type="ORF">MAMT_00058</name>
</gene>
<dbReference type="AlphaFoldDB" id="A0A5E6M4Y4"/>
<keyword evidence="2" id="KW-0132">Cell division</keyword>
<keyword evidence="7" id="KW-0131">Cell cycle</keyword>
<dbReference type="PANTHER" id="PTHR43445:SF5">
    <property type="entry name" value="UDP-N-ACETYLMURAMATE--L-ALANYL-GAMMA-D-GLUTAMYL-MESO-2,6-DIAMINOHEPTANDIOATE LIGASE"/>
    <property type="match status" value="1"/>
</dbReference>
<keyword evidence="3" id="KW-0547">Nucleotide-binding</keyword>
<keyword evidence="8" id="KW-0961">Cell wall biogenesis/degradation</keyword>